<dbReference type="EMBL" id="BAAAYG010000005">
    <property type="protein sequence ID" value="GAA3284492.1"/>
    <property type="molecule type" value="Genomic_DNA"/>
</dbReference>
<gene>
    <name evidence="2" type="ORF">GCM10020260_15120</name>
</gene>
<evidence type="ECO:0000313" key="2">
    <source>
        <dbReference type="EMBL" id="GAA3284492.1"/>
    </source>
</evidence>
<comment type="caution">
    <text evidence="2">The sequence shown here is derived from an EMBL/GenBank/DDBJ whole genome shotgun (WGS) entry which is preliminary data.</text>
</comment>
<feature type="region of interest" description="Disordered" evidence="1">
    <location>
        <begin position="35"/>
        <end position="77"/>
    </location>
</feature>
<keyword evidence="3" id="KW-1185">Reference proteome</keyword>
<name>A0ABP6RC79_9MICC</name>
<dbReference type="RefSeq" id="WP_344719873.1">
    <property type="nucleotide sequence ID" value="NZ_BAAAYG010000005.1"/>
</dbReference>
<proteinExistence type="predicted"/>
<dbReference type="Proteomes" id="UP001501736">
    <property type="component" value="Unassembled WGS sequence"/>
</dbReference>
<protein>
    <submittedName>
        <fullName evidence="2">Uncharacterized protein</fullName>
    </submittedName>
</protein>
<evidence type="ECO:0000313" key="3">
    <source>
        <dbReference type="Proteomes" id="UP001501736"/>
    </source>
</evidence>
<accession>A0ABP6RC79</accession>
<organism evidence="2 3">
    <name type="scientific">Nesterenkonia halobia</name>
    <dbReference type="NCBI Taxonomy" id="37922"/>
    <lineage>
        <taxon>Bacteria</taxon>
        <taxon>Bacillati</taxon>
        <taxon>Actinomycetota</taxon>
        <taxon>Actinomycetes</taxon>
        <taxon>Micrococcales</taxon>
        <taxon>Micrococcaceae</taxon>
        <taxon>Nesterenkonia</taxon>
    </lineage>
</organism>
<sequence length="245" mass="27206">MNRRVVECSRCARQLYAYPSEAGPFYCETVRCESTEPPTQEKNGPDPRQEIPGPFNSKDTQEGASIMSETTAHQPSAAHLTAAIEERIGRKAPTIRDVINYADEHGTKASEVIATAQRDVSGWHPSWCARTEHCTPNSPHGDIHYSRPRVLRKMDAASPHGTDGGETFRAELRVAEATEAGESFDHAAELVIRNEEGVGDLELHIGANRMRRLAAWLTEMAEWVDAVHAGRDLQAVIQEQQEARR</sequence>
<reference evidence="3" key="1">
    <citation type="journal article" date="2019" name="Int. J. Syst. Evol. Microbiol.">
        <title>The Global Catalogue of Microorganisms (GCM) 10K type strain sequencing project: providing services to taxonomists for standard genome sequencing and annotation.</title>
        <authorList>
            <consortium name="The Broad Institute Genomics Platform"/>
            <consortium name="The Broad Institute Genome Sequencing Center for Infectious Disease"/>
            <person name="Wu L."/>
            <person name="Ma J."/>
        </authorList>
    </citation>
    <scope>NUCLEOTIDE SEQUENCE [LARGE SCALE GENOMIC DNA]</scope>
    <source>
        <strain evidence="3">JCM 11483</strain>
    </source>
</reference>
<evidence type="ECO:0000256" key="1">
    <source>
        <dbReference type="SAM" id="MobiDB-lite"/>
    </source>
</evidence>